<evidence type="ECO:0000313" key="2">
    <source>
        <dbReference type="Proteomes" id="UP000315423"/>
    </source>
</evidence>
<evidence type="ECO:0000313" key="1">
    <source>
        <dbReference type="EMBL" id="TKY91922.1"/>
    </source>
</evidence>
<proteinExistence type="predicted"/>
<organism evidence="1 2">
    <name type="scientific">Candidatus Methanomarinus sp</name>
    <dbReference type="NCBI Taxonomy" id="3386244"/>
    <lineage>
        <taxon>Archaea</taxon>
        <taxon>Methanobacteriati</taxon>
        <taxon>Methanobacteriota</taxon>
        <taxon>Stenosarchaea group</taxon>
        <taxon>Methanomicrobia</taxon>
        <taxon>Methanosarcinales</taxon>
        <taxon>ANME-2 cluster</taxon>
        <taxon>Candidatus Methanocomedenaceae</taxon>
        <taxon>Candidatus Methanomarinus</taxon>
    </lineage>
</organism>
<reference evidence="1" key="1">
    <citation type="submission" date="2018-09" db="EMBL/GenBank/DDBJ databases">
        <title>A genomic encyclopedia of anaerobic methanotrophic archaea.</title>
        <authorList>
            <person name="Skennerton C.T."/>
            <person name="Chadwick G.L."/>
            <person name="Laso-Perez R."/>
            <person name="Leu A.O."/>
            <person name="Speth D.R."/>
            <person name="Yu H."/>
            <person name="Morgan-Lang C."/>
            <person name="Hatzenpichler R."/>
            <person name="Goudeau D."/>
            <person name="Malmstrom R."/>
            <person name="Woyke T."/>
            <person name="Hallam S."/>
            <person name="Tyson G.W."/>
            <person name="Wegener G."/>
            <person name="Boetius A."/>
            <person name="Orphan V.J."/>
        </authorList>
    </citation>
    <scope>NUCLEOTIDE SEQUENCE</scope>
    <source>
        <strain evidence="1">CONS3730D10UFb2</strain>
    </source>
</reference>
<sequence length="454" mass="50195">MTRNNNTKTIASFAGLAVLIMIGTMFFPMAAAAAGQHGGQHVANGNKVDANRSQEQIEIAKQNLKNAQNQFRITKDRLEDAQDIFHDSRNRFMQQKEKFAGARTTQNGNDLKHATKDYLNTTIEYTIIRLESLIDKAETAEENGNAPFTSTELFGGYIDDLENLKSEVEIAETKEDFQAITIEIRDIWQHIYLESKYFLMGSAHNKGGSFLERSEDISQRIEAEINELDEAGEDTDKLKGLLDDYNDALNEANMNRNRVTNRFENHDGFNNNGELSDPKAARQFLRDINRYMNQEHHSLKEANSALRMIFAELKEHRPGVVNLCGTESVEADGDGRAALSGDLTVNLSADSGVLTITDFAGDARINVTGYDTKKEIGYDTVIYNGTDGSAQISGSSITVVIKGEGIELFAEGTGSAILSGYGTYTAYPKDGESITGEWAAPVYTDEDETVETTE</sequence>
<gene>
    <name evidence="1" type="ORF">C5S46_03235</name>
</gene>
<comment type="caution">
    <text evidence="1">The sequence shown here is derived from an EMBL/GenBank/DDBJ whole genome shotgun (WGS) entry which is preliminary data.</text>
</comment>
<name>A0AC61SBG4_9EURY</name>
<dbReference type="Proteomes" id="UP000315423">
    <property type="component" value="Unassembled WGS sequence"/>
</dbReference>
<dbReference type="EMBL" id="QYBA01000104">
    <property type="protein sequence ID" value="TKY91922.1"/>
    <property type="molecule type" value="Genomic_DNA"/>
</dbReference>
<accession>A0AC61SBG4</accession>
<protein>
    <submittedName>
        <fullName evidence="1">Uncharacterized protein</fullName>
    </submittedName>
</protein>